<dbReference type="PANTHER" id="PTHR48090">
    <property type="entry name" value="UNDECAPRENYL-PHOSPHATE 4-DEOXY-4-FORMAMIDO-L-ARABINOSE TRANSFERASE-RELATED"/>
    <property type="match status" value="1"/>
</dbReference>
<feature type="domain" description="Glycosyltransferase 2-like" evidence="1">
    <location>
        <begin position="6"/>
        <end position="161"/>
    </location>
</feature>
<evidence type="ECO:0000313" key="3">
    <source>
        <dbReference type="Proteomes" id="UP000608420"/>
    </source>
</evidence>
<proteinExistence type="predicted"/>
<comment type="caution">
    <text evidence="2">The sequence shown here is derived from an EMBL/GenBank/DDBJ whole genome shotgun (WGS) entry which is preliminary data.</text>
</comment>
<dbReference type="Gene3D" id="3.90.550.10">
    <property type="entry name" value="Spore Coat Polysaccharide Biosynthesis Protein SpsA, Chain A"/>
    <property type="match status" value="1"/>
</dbReference>
<dbReference type="EMBL" id="BMIW01000056">
    <property type="protein sequence ID" value="GGG19293.1"/>
    <property type="molecule type" value="Genomic_DNA"/>
</dbReference>
<dbReference type="CDD" id="cd04179">
    <property type="entry name" value="DPM_DPG-synthase_like"/>
    <property type="match status" value="1"/>
</dbReference>
<dbReference type="RefSeq" id="WP_120463672.1">
    <property type="nucleotide sequence ID" value="NZ_BMIW01000056.1"/>
</dbReference>
<evidence type="ECO:0000313" key="2">
    <source>
        <dbReference type="EMBL" id="GGG19293.1"/>
    </source>
</evidence>
<dbReference type="InterPro" id="IPR029044">
    <property type="entry name" value="Nucleotide-diphossugar_trans"/>
</dbReference>
<dbReference type="PANTHER" id="PTHR48090:SF7">
    <property type="entry name" value="RFBJ PROTEIN"/>
    <property type="match status" value="1"/>
</dbReference>
<dbReference type="Pfam" id="PF00535">
    <property type="entry name" value="Glycos_transf_2"/>
    <property type="match status" value="1"/>
</dbReference>
<dbReference type="InterPro" id="IPR001173">
    <property type="entry name" value="Glyco_trans_2-like"/>
</dbReference>
<protein>
    <submittedName>
        <fullName evidence="2">Glycosyl transferase</fullName>
    </submittedName>
</protein>
<dbReference type="GO" id="GO:0016740">
    <property type="term" value="F:transferase activity"/>
    <property type="evidence" value="ECO:0007669"/>
    <property type="project" value="UniProtKB-KW"/>
</dbReference>
<keyword evidence="2" id="KW-0808">Transferase</keyword>
<evidence type="ECO:0000259" key="1">
    <source>
        <dbReference type="Pfam" id="PF00535"/>
    </source>
</evidence>
<dbReference type="InterPro" id="IPR050256">
    <property type="entry name" value="Glycosyltransferase_2"/>
</dbReference>
<sequence>MKKLAIIPAFNEEGNLGVLIEKFKDIDIDILVINDCSTDKTIDICKKYGVKYIDLPCNLGIGGAVQTGYKYAASNNYDIAIQIDGDGQHNPHYINDLVSPIINEQADMVIGSRYIAKEGFQSTFIRRVGIKYFTRLIKLLLKKRITDPTSGFRACNRRVIEFFSGKYPSDYPEPETIVTLLRNELKVVEVPVIMNSRESGVSSINKIKAVYYMIKVSLAILIDYMRDNNKEIIQKI</sequence>
<reference evidence="3" key="1">
    <citation type="journal article" date="2019" name="Int. J. Syst. Evol. Microbiol.">
        <title>The Global Catalogue of Microorganisms (GCM) 10K type strain sequencing project: providing services to taxonomists for standard genome sequencing and annotation.</title>
        <authorList>
            <consortium name="The Broad Institute Genomics Platform"/>
            <consortium name="The Broad Institute Genome Sequencing Center for Infectious Disease"/>
            <person name="Wu L."/>
            <person name="Ma J."/>
        </authorList>
    </citation>
    <scope>NUCLEOTIDE SEQUENCE [LARGE SCALE GENOMIC DNA]</scope>
    <source>
        <strain evidence="3">CGMCC 1.15420</strain>
    </source>
</reference>
<dbReference type="Proteomes" id="UP000608420">
    <property type="component" value="Unassembled WGS sequence"/>
</dbReference>
<organism evidence="2 3">
    <name type="scientific">Paenibacillus aceti</name>
    <dbReference type="NCBI Taxonomy" id="1820010"/>
    <lineage>
        <taxon>Bacteria</taxon>
        <taxon>Bacillati</taxon>
        <taxon>Bacillota</taxon>
        <taxon>Bacilli</taxon>
        <taxon>Bacillales</taxon>
        <taxon>Paenibacillaceae</taxon>
        <taxon>Paenibacillus</taxon>
    </lineage>
</organism>
<accession>A0ABQ1W842</accession>
<gene>
    <name evidence="2" type="ORF">GCM10010913_46740</name>
</gene>
<dbReference type="SUPFAM" id="SSF53448">
    <property type="entry name" value="Nucleotide-diphospho-sugar transferases"/>
    <property type="match status" value="1"/>
</dbReference>
<name>A0ABQ1W842_9BACL</name>
<keyword evidence="3" id="KW-1185">Reference proteome</keyword>